<feature type="compositionally biased region" description="Low complexity" evidence="1">
    <location>
        <begin position="90"/>
        <end position="99"/>
    </location>
</feature>
<feature type="region of interest" description="Disordered" evidence="1">
    <location>
        <begin position="59"/>
        <end position="141"/>
    </location>
</feature>
<proteinExistence type="predicted"/>
<reference evidence="2" key="1">
    <citation type="submission" date="2022-07" db="EMBL/GenBank/DDBJ databases">
        <title>Genome Sequence of Xylaria arbuscula.</title>
        <authorList>
            <person name="Buettner E."/>
        </authorList>
    </citation>
    <scope>NUCLEOTIDE SEQUENCE</scope>
    <source>
        <strain evidence="2">VT107</strain>
    </source>
</reference>
<accession>A0A9W8NC02</accession>
<dbReference type="EMBL" id="JANPWZ010001197">
    <property type="protein sequence ID" value="KAJ3567830.1"/>
    <property type="molecule type" value="Genomic_DNA"/>
</dbReference>
<gene>
    <name evidence="2" type="ORF">NPX13_g6635</name>
</gene>
<feature type="compositionally biased region" description="Basic residues" evidence="1">
    <location>
        <begin position="119"/>
        <end position="130"/>
    </location>
</feature>
<organism evidence="2 3">
    <name type="scientific">Xylaria arbuscula</name>
    <dbReference type="NCBI Taxonomy" id="114810"/>
    <lineage>
        <taxon>Eukaryota</taxon>
        <taxon>Fungi</taxon>
        <taxon>Dikarya</taxon>
        <taxon>Ascomycota</taxon>
        <taxon>Pezizomycotina</taxon>
        <taxon>Sordariomycetes</taxon>
        <taxon>Xylariomycetidae</taxon>
        <taxon>Xylariales</taxon>
        <taxon>Xylariaceae</taxon>
        <taxon>Xylaria</taxon>
    </lineage>
</organism>
<evidence type="ECO:0000313" key="3">
    <source>
        <dbReference type="Proteomes" id="UP001148614"/>
    </source>
</evidence>
<feature type="compositionally biased region" description="Low complexity" evidence="1">
    <location>
        <begin position="59"/>
        <end position="76"/>
    </location>
</feature>
<dbReference type="VEuPathDB" id="FungiDB:F4678DRAFT_252571"/>
<evidence type="ECO:0000256" key="1">
    <source>
        <dbReference type="SAM" id="MobiDB-lite"/>
    </source>
</evidence>
<dbReference type="Proteomes" id="UP001148614">
    <property type="component" value="Unassembled WGS sequence"/>
</dbReference>
<dbReference type="AlphaFoldDB" id="A0A9W8NC02"/>
<evidence type="ECO:0000313" key="2">
    <source>
        <dbReference type="EMBL" id="KAJ3567830.1"/>
    </source>
</evidence>
<protein>
    <submittedName>
        <fullName evidence="2">Uncharacterized protein</fullName>
    </submittedName>
</protein>
<comment type="caution">
    <text evidence="2">The sequence shown here is derived from an EMBL/GenBank/DDBJ whole genome shotgun (WGS) entry which is preliminary data.</text>
</comment>
<feature type="compositionally biased region" description="Low complexity" evidence="1">
    <location>
        <begin position="131"/>
        <end position="141"/>
    </location>
</feature>
<sequence>MDYQFEDGVPTLAVHNLDFAVREYLLLQDQHEELCQRLNQLSPTFSLSSKSTAATTTTTALSTAATSPSVSPTPSLFGRDNSLSPSPPAQYQQQQQQQQRMTSQTWMPSPSPGFSSSRNRSHHRNHRQHYHQQQEQYQPQRLTVRGDESLVGEVAAGEQKLFDVNEGMKRALTELLNCEAVRRDKAMRTWVQTRLMETEKELRRGRRRRSSATSD</sequence>
<name>A0A9W8NC02_9PEZI</name>
<feature type="compositionally biased region" description="Polar residues" evidence="1">
    <location>
        <begin position="100"/>
        <end position="114"/>
    </location>
</feature>
<keyword evidence="3" id="KW-1185">Reference proteome</keyword>